<sequence>MARATKADAQSVPAETGEVREDTAVETAADQPAPLVAVAAGETATNPAGQSVPEVTVDVKPQGDVDPSQGQGPAVADVAAAASVLADSASKAASPAFDPTADDDEVPDEGDVELVMALTISGLRNGEPWPRAGRTVTVPAAEAASLVANGYTYPAE</sequence>
<name>A0A7W5CIB2_9MICO</name>
<reference evidence="2 3" key="1">
    <citation type="submission" date="2020-08" db="EMBL/GenBank/DDBJ databases">
        <title>Genomic Encyclopedia of Type Strains, Phase III (KMG-III): the genomes of soil and plant-associated and newly described type strains.</title>
        <authorList>
            <person name="Whitman W."/>
        </authorList>
    </citation>
    <scope>NUCLEOTIDE SEQUENCE [LARGE SCALE GENOMIC DNA]</scope>
    <source>
        <strain evidence="2 3">CECT 8356</strain>
    </source>
</reference>
<evidence type="ECO:0000256" key="1">
    <source>
        <dbReference type="SAM" id="MobiDB-lite"/>
    </source>
</evidence>
<dbReference type="AlphaFoldDB" id="A0A7W5CIB2"/>
<comment type="caution">
    <text evidence="2">The sequence shown here is derived from an EMBL/GenBank/DDBJ whole genome shotgun (WGS) entry which is preliminary data.</text>
</comment>
<dbReference type="Proteomes" id="UP000543579">
    <property type="component" value="Unassembled WGS sequence"/>
</dbReference>
<evidence type="ECO:0000313" key="3">
    <source>
        <dbReference type="Proteomes" id="UP000543579"/>
    </source>
</evidence>
<dbReference type="EMBL" id="JACHXY010000002">
    <property type="protein sequence ID" value="MBB3158197.1"/>
    <property type="molecule type" value="Genomic_DNA"/>
</dbReference>
<accession>A0A7W5CIB2</accession>
<dbReference type="RefSeq" id="WP_183419655.1">
    <property type="nucleotide sequence ID" value="NZ_JACHXY010000002.1"/>
</dbReference>
<feature type="region of interest" description="Disordered" evidence="1">
    <location>
        <begin position="88"/>
        <end position="107"/>
    </location>
</feature>
<organism evidence="2 3">
    <name type="scientific">Microbacterium proteolyticum</name>
    <dbReference type="NCBI Taxonomy" id="1572644"/>
    <lineage>
        <taxon>Bacteria</taxon>
        <taxon>Bacillati</taxon>
        <taxon>Actinomycetota</taxon>
        <taxon>Actinomycetes</taxon>
        <taxon>Micrococcales</taxon>
        <taxon>Microbacteriaceae</taxon>
        <taxon>Microbacterium</taxon>
    </lineage>
</organism>
<feature type="region of interest" description="Disordered" evidence="1">
    <location>
        <begin position="1"/>
        <end position="76"/>
    </location>
</feature>
<gene>
    <name evidence="2" type="ORF">FHS07_001893</name>
</gene>
<proteinExistence type="predicted"/>
<protein>
    <submittedName>
        <fullName evidence="2">Uncharacterized protein</fullName>
    </submittedName>
</protein>
<evidence type="ECO:0000313" key="2">
    <source>
        <dbReference type="EMBL" id="MBB3158197.1"/>
    </source>
</evidence>